<dbReference type="EMBL" id="PGVE01000037">
    <property type="protein sequence ID" value="PLS05853.1"/>
    <property type="molecule type" value="Genomic_DNA"/>
</dbReference>
<sequence length="45" mass="5202">MGEKKKKDSRGGGKYSLTSMQEVRYQRDFKMADRAAGFTDKKTRI</sequence>
<proteinExistence type="predicted"/>
<dbReference type="RefSeq" id="WP_098527985.1">
    <property type="nucleotide sequence ID" value="NZ_PGVE01000037.1"/>
</dbReference>
<keyword evidence="2" id="KW-1185">Reference proteome</keyword>
<protein>
    <submittedName>
        <fullName evidence="1">YfhE family protein</fullName>
    </submittedName>
</protein>
<evidence type="ECO:0000313" key="1">
    <source>
        <dbReference type="EMBL" id="PLS05853.1"/>
    </source>
</evidence>
<accession>A0A2N5HK15</accession>
<comment type="caution">
    <text evidence="1">The sequence shown here is derived from an EMBL/GenBank/DDBJ whole genome shotgun (WGS) entry which is preliminary data.</text>
</comment>
<reference evidence="1 2" key="1">
    <citation type="submission" date="2017-11" db="EMBL/GenBank/DDBJ databases">
        <title>Comparitive Functional Genomics of Dry Heat Resistant strains isolated from the Viking Spacecraft.</title>
        <authorList>
            <person name="Seuylemezian A."/>
            <person name="Cooper K."/>
            <person name="Vaishampayan P."/>
        </authorList>
    </citation>
    <scope>NUCLEOTIDE SEQUENCE [LARGE SCALE GENOMIC DNA]</scope>
    <source>
        <strain evidence="1 2">V32-6</strain>
    </source>
</reference>
<dbReference type="Pfam" id="PF14152">
    <property type="entry name" value="YfhE"/>
    <property type="match status" value="1"/>
</dbReference>
<dbReference type="AlphaFoldDB" id="A0A2N5HK15"/>
<organism evidence="1 2">
    <name type="scientific">Neobacillus cucumis</name>
    <dbReference type="NCBI Taxonomy" id="1740721"/>
    <lineage>
        <taxon>Bacteria</taxon>
        <taxon>Bacillati</taxon>
        <taxon>Bacillota</taxon>
        <taxon>Bacilli</taxon>
        <taxon>Bacillales</taxon>
        <taxon>Bacillaceae</taxon>
        <taxon>Neobacillus</taxon>
    </lineage>
</organism>
<dbReference type="Proteomes" id="UP000234950">
    <property type="component" value="Unassembled WGS sequence"/>
</dbReference>
<evidence type="ECO:0000313" key="2">
    <source>
        <dbReference type="Proteomes" id="UP000234950"/>
    </source>
</evidence>
<dbReference type="InterPro" id="IPR025437">
    <property type="entry name" value="YfhE-like"/>
</dbReference>
<dbReference type="OrthoDB" id="2940720at2"/>
<name>A0A2N5HK15_9BACI</name>
<gene>
    <name evidence="1" type="ORF">CVD27_09115</name>
</gene>